<dbReference type="InterPro" id="IPR036890">
    <property type="entry name" value="HATPase_C_sf"/>
</dbReference>
<dbReference type="InterPro" id="IPR000014">
    <property type="entry name" value="PAS"/>
</dbReference>
<protein>
    <recommendedName>
        <fullName evidence="2">histidine kinase</fullName>
        <ecNumber evidence="2">2.7.13.3</ecNumber>
    </recommendedName>
</protein>
<dbReference type="SMART" id="SM00091">
    <property type="entry name" value="PAS"/>
    <property type="match status" value="2"/>
</dbReference>
<dbReference type="PROSITE" id="PS50112">
    <property type="entry name" value="PAS"/>
    <property type="match status" value="1"/>
</dbReference>
<dbReference type="InterPro" id="IPR035965">
    <property type="entry name" value="PAS-like_dom_sf"/>
</dbReference>
<feature type="domain" description="PAS" evidence="6">
    <location>
        <begin position="166"/>
        <end position="208"/>
    </location>
</feature>
<dbReference type="Gene3D" id="3.30.565.10">
    <property type="entry name" value="Histidine kinase-like ATPase, C-terminal domain"/>
    <property type="match status" value="1"/>
</dbReference>
<keyword evidence="9" id="KW-1185">Reference proteome</keyword>
<dbReference type="KEGG" id="ati:AL072_10950"/>
<evidence type="ECO:0000256" key="3">
    <source>
        <dbReference type="ARBA" id="ARBA00022553"/>
    </source>
</evidence>
<dbReference type="PROSITE" id="PS50113">
    <property type="entry name" value="PAC"/>
    <property type="match status" value="1"/>
</dbReference>
<keyword evidence="8" id="KW-0418">Kinase</keyword>
<dbReference type="InterPro" id="IPR003661">
    <property type="entry name" value="HisK_dim/P_dom"/>
</dbReference>
<dbReference type="InterPro" id="IPR004358">
    <property type="entry name" value="Sig_transdc_His_kin-like_C"/>
</dbReference>
<gene>
    <name evidence="8" type="ORF">AL072_10950</name>
</gene>
<dbReference type="Gene3D" id="3.30.450.20">
    <property type="entry name" value="PAS domain"/>
    <property type="match status" value="3"/>
</dbReference>
<evidence type="ECO:0000259" key="6">
    <source>
        <dbReference type="PROSITE" id="PS50112"/>
    </source>
</evidence>
<dbReference type="InterPro" id="IPR003594">
    <property type="entry name" value="HATPase_dom"/>
</dbReference>
<feature type="region of interest" description="Disordered" evidence="4">
    <location>
        <begin position="1"/>
        <end position="40"/>
    </location>
</feature>
<feature type="domain" description="Histidine kinase" evidence="5">
    <location>
        <begin position="438"/>
        <end position="673"/>
    </location>
</feature>
<dbReference type="Pfam" id="PF12860">
    <property type="entry name" value="PAS_7"/>
    <property type="match status" value="2"/>
</dbReference>
<sequence length="673" mass="72882">MPAQNPDLPTNPPDRPAQSDGAQSDGTQSDGTQSDGTQSDGGLAALALEQIDQGVILVDAALTVRIVSGPLYELFGRPRGFMPGATYPQLVRHLAWAGEYGPGNPEELADRQIASACRAEPPLFEHRRPDGRVLEVRTRLLPDGGFVRTYTDVTERKRAEEGLAAQRHLLRLTLENAGQGIVLLDRDLRYIAWNAGALDILGLSEETMRAGPTLPEVVRHQLSSGLVAMPAGAPDFGDDLDAKTAYLMSRLGRPAGEFVYARPQGDGRFIEVRVVPLPDGGQVRSFIDITDRVVADEAVRQSREILTGVIDAIPALIDVKDRDGSVRLTNRYYRETYGPAGPPAGPAAQRAAAFDRLVADCGQGLPFHEDRAPDGSGTLRDWLTTKMPLTGDDGEVTHIVTVSLDITARKRAEAELRDAQASLIQAEKLSSLAQLVAGVAHEVNTPIGVTLTAISHLGEQVARIRALYDENRIRRSDFHEFLDLSWETTRMILTNVERATGLIQSFKQVAADQASGERRPFDLAAYVDEVLLSLRPRLRGTAVSVELDIPPGLVVDGYPGAFAQVLSNLVINALVHAFDEGGTGRIRLSAREEPPGWIEMRYADDGKGIPPDIRPRVFEPFFTTRRGLGASGLGLSICANIMAGTMRGSIVLESGREDGGEKGARFLLRFPVG</sequence>
<evidence type="ECO:0000259" key="5">
    <source>
        <dbReference type="PROSITE" id="PS50109"/>
    </source>
</evidence>
<dbReference type="EC" id="2.7.13.3" evidence="2"/>
<dbReference type="InterPro" id="IPR013656">
    <property type="entry name" value="PAS_4"/>
</dbReference>
<dbReference type="Gene3D" id="1.10.287.130">
    <property type="match status" value="1"/>
</dbReference>
<dbReference type="InterPro" id="IPR005467">
    <property type="entry name" value="His_kinase_dom"/>
</dbReference>
<dbReference type="RefSeq" id="WP_045582290.1">
    <property type="nucleotide sequence ID" value="NZ_CP012401.1"/>
</dbReference>
<evidence type="ECO:0000313" key="8">
    <source>
        <dbReference type="EMBL" id="ALG72174.1"/>
    </source>
</evidence>
<dbReference type="CDD" id="cd00130">
    <property type="entry name" value="PAS"/>
    <property type="match status" value="1"/>
</dbReference>
<dbReference type="Pfam" id="PF02518">
    <property type="entry name" value="HATPase_c"/>
    <property type="match status" value="1"/>
</dbReference>
<dbReference type="CDD" id="cd00075">
    <property type="entry name" value="HATPase"/>
    <property type="match status" value="1"/>
</dbReference>
<dbReference type="GO" id="GO:0000155">
    <property type="term" value="F:phosphorelay sensor kinase activity"/>
    <property type="evidence" value="ECO:0007669"/>
    <property type="project" value="InterPro"/>
</dbReference>
<keyword evidence="8" id="KW-0808">Transferase</keyword>
<dbReference type="Pfam" id="PF08448">
    <property type="entry name" value="PAS_4"/>
    <property type="match status" value="1"/>
</dbReference>
<dbReference type="CDD" id="cd00082">
    <property type="entry name" value="HisKA"/>
    <property type="match status" value="1"/>
</dbReference>
<dbReference type="Proteomes" id="UP000069935">
    <property type="component" value="Chromosome 1"/>
</dbReference>
<reference evidence="9" key="1">
    <citation type="submission" date="2015-08" db="EMBL/GenBank/DDBJ databases">
        <title>Complete Genome Sequence of Azospirillum thiophilum BV-S.</title>
        <authorList>
            <person name="Fomenkov A."/>
            <person name="Vincze T."/>
            <person name="Grabovich M."/>
            <person name="Dubinina G."/>
            <person name="Orlova M."/>
            <person name="Belousova E."/>
            <person name="Roberts R.J."/>
        </authorList>
    </citation>
    <scope>NUCLEOTIDE SEQUENCE [LARGE SCALE GENOMIC DNA]</scope>
    <source>
        <strain evidence="9">BV-S</strain>
    </source>
</reference>
<keyword evidence="3" id="KW-0597">Phosphoprotein</keyword>
<dbReference type="PRINTS" id="PR00344">
    <property type="entry name" value="BCTRLSENSOR"/>
</dbReference>
<evidence type="ECO:0000256" key="4">
    <source>
        <dbReference type="SAM" id="MobiDB-lite"/>
    </source>
</evidence>
<dbReference type="PROSITE" id="PS50109">
    <property type="entry name" value="HIS_KIN"/>
    <property type="match status" value="1"/>
</dbReference>
<dbReference type="SMART" id="SM00387">
    <property type="entry name" value="HATPase_c"/>
    <property type="match status" value="1"/>
</dbReference>
<organism evidence="8 9">
    <name type="scientific">Azospirillum thiophilum</name>
    <dbReference type="NCBI Taxonomy" id="528244"/>
    <lineage>
        <taxon>Bacteria</taxon>
        <taxon>Pseudomonadati</taxon>
        <taxon>Pseudomonadota</taxon>
        <taxon>Alphaproteobacteria</taxon>
        <taxon>Rhodospirillales</taxon>
        <taxon>Azospirillaceae</taxon>
        <taxon>Azospirillum</taxon>
    </lineage>
</organism>
<dbReference type="InterPro" id="IPR000700">
    <property type="entry name" value="PAS-assoc_C"/>
</dbReference>
<dbReference type="PANTHER" id="PTHR43065:SF47">
    <property type="match status" value="1"/>
</dbReference>
<evidence type="ECO:0000256" key="1">
    <source>
        <dbReference type="ARBA" id="ARBA00000085"/>
    </source>
</evidence>
<name>A0AAC9EXP3_9PROT</name>
<proteinExistence type="predicted"/>
<comment type="catalytic activity">
    <reaction evidence="1">
        <text>ATP + protein L-histidine = ADP + protein N-phospho-L-histidine.</text>
        <dbReference type="EC" id="2.7.13.3"/>
    </reaction>
</comment>
<evidence type="ECO:0000256" key="2">
    <source>
        <dbReference type="ARBA" id="ARBA00012438"/>
    </source>
</evidence>
<dbReference type="AlphaFoldDB" id="A0AAC9EXP3"/>
<dbReference type="EMBL" id="CP012401">
    <property type="protein sequence ID" value="ALG72174.1"/>
    <property type="molecule type" value="Genomic_DNA"/>
</dbReference>
<dbReference type="SUPFAM" id="SSF55874">
    <property type="entry name" value="ATPase domain of HSP90 chaperone/DNA topoisomerase II/histidine kinase"/>
    <property type="match status" value="1"/>
</dbReference>
<accession>A0AAC9EXP3</accession>
<feature type="compositionally biased region" description="Polar residues" evidence="4">
    <location>
        <begin position="20"/>
        <end position="40"/>
    </location>
</feature>
<dbReference type="SUPFAM" id="SSF55785">
    <property type="entry name" value="PYP-like sensor domain (PAS domain)"/>
    <property type="match status" value="3"/>
</dbReference>
<feature type="domain" description="PAC" evidence="7">
    <location>
        <begin position="363"/>
        <end position="418"/>
    </location>
</feature>
<reference evidence="8 9" key="2">
    <citation type="journal article" date="2016" name="Genome Announc.">
        <title>Complete Genome Sequence of a Strain of Azospirillum thiophilum Isolated from a Sulfide Spring.</title>
        <authorList>
            <person name="Fomenkov A."/>
            <person name="Vincze T."/>
            <person name="Grabovich M."/>
            <person name="Anton B.P."/>
            <person name="Dubinina G."/>
            <person name="Orlova M."/>
            <person name="Belousova E."/>
            <person name="Roberts R.J."/>
        </authorList>
    </citation>
    <scope>NUCLEOTIDE SEQUENCE [LARGE SCALE GENOMIC DNA]</scope>
    <source>
        <strain evidence="8 9">BV-S</strain>
    </source>
</reference>
<evidence type="ECO:0000259" key="7">
    <source>
        <dbReference type="PROSITE" id="PS50113"/>
    </source>
</evidence>
<evidence type="ECO:0000313" key="9">
    <source>
        <dbReference type="Proteomes" id="UP000069935"/>
    </source>
</evidence>
<dbReference type="PANTHER" id="PTHR43065">
    <property type="entry name" value="SENSOR HISTIDINE KINASE"/>
    <property type="match status" value="1"/>
</dbReference>